<dbReference type="Proteomes" id="UP001186974">
    <property type="component" value="Unassembled WGS sequence"/>
</dbReference>
<organism evidence="1 2">
    <name type="scientific">Coniosporium uncinatum</name>
    <dbReference type="NCBI Taxonomy" id="93489"/>
    <lineage>
        <taxon>Eukaryota</taxon>
        <taxon>Fungi</taxon>
        <taxon>Dikarya</taxon>
        <taxon>Ascomycota</taxon>
        <taxon>Pezizomycotina</taxon>
        <taxon>Dothideomycetes</taxon>
        <taxon>Dothideomycetes incertae sedis</taxon>
        <taxon>Coniosporium</taxon>
    </lineage>
</organism>
<protein>
    <submittedName>
        <fullName evidence="1">Uncharacterized protein</fullName>
    </submittedName>
</protein>
<comment type="caution">
    <text evidence="1">The sequence shown here is derived from an EMBL/GenBank/DDBJ whole genome shotgun (WGS) entry which is preliminary data.</text>
</comment>
<proteinExistence type="predicted"/>
<accession>A0ACC3DYR6</accession>
<name>A0ACC3DYR6_9PEZI</name>
<keyword evidence="2" id="KW-1185">Reference proteome</keyword>
<evidence type="ECO:0000313" key="2">
    <source>
        <dbReference type="Proteomes" id="UP001186974"/>
    </source>
</evidence>
<dbReference type="EMBL" id="JAWDJW010000054">
    <property type="protein sequence ID" value="KAK3081836.1"/>
    <property type="molecule type" value="Genomic_DNA"/>
</dbReference>
<gene>
    <name evidence="1" type="ORF">LTS18_000863</name>
</gene>
<evidence type="ECO:0000313" key="1">
    <source>
        <dbReference type="EMBL" id="KAK3081836.1"/>
    </source>
</evidence>
<sequence>MRLPIANISESNEVLTGAEPLAVDGMNRKSWVWWPSWYQLRTHYLHELGFLACLSQLIGATIFWIAGFTALPGIIDHLSEGLEDGIFWTPQVVGGVGFVISGTLFMLETQSRWFTEAQESLQSLRTLPKTKNTQKRCDHTFTSDDSVGDIVNVPHPQDRNNVETSHGAELADLQSRVRTTPEVQVSTREHNIPRKGHSSAARLIGWLSPEAVLRGQNGSQQTDGVAEQHCLGYWITPDDNGDSSQYTTENNDDASRTTHHNEADAALETYWRAAGVYTAPPKPHQDALIQIYLKHVQPILPILDRVEFE</sequence>
<reference evidence="1" key="1">
    <citation type="submission" date="2024-09" db="EMBL/GenBank/DDBJ databases">
        <title>Black Yeasts Isolated from many extreme environments.</title>
        <authorList>
            <person name="Coleine C."/>
            <person name="Stajich J.E."/>
            <person name="Selbmann L."/>
        </authorList>
    </citation>
    <scope>NUCLEOTIDE SEQUENCE</scope>
    <source>
        <strain evidence="1">CCFEE 5737</strain>
    </source>
</reference>